<keyword evidence="2" id="KW-1185">Reference proteome</keyword>
<evidence type="ECO:0000313" key="2">
    <source>
        <dbReference type="Proteomes" id="UP001163046"/>
    </source>
</evidence>
<dbReference type="InterPro" id="IPR014716">
    <property type="entry name" value="Fibrinogen_a/b/g_C_1"/>
</dbReference>
<dbReference type="OrthoDB" id="6059867at2759"/>
<dbReference type="NCBIfam" id="NF040941">
    <property type="entry name" value="GGGWT_bact"/>
    <property type="match status" value="1"/>
</dbReference>
<accession>A0A9X0CLK3</accession>
<dbReference type="AlphaFoldDB" id="A0A9X0CLK3"/>
<dbReference type="Gene3D" id="3.90.215.10">
    <property type="entry name" value="Gamma Fibrinogen, chain A, domain 1"/>
    <property type="match status" value="1"/>
</dbReference>
<gene>
    <name evidence="1" type="ORF">OS493_007709</name>
</gene>
<dbReference type="EMBL" id="MU827304">
    <property type="protein sequence ID" value="KAJ7365067.1"/>
    <property type="molecule type" value="Genomic_DNA"/>
</dbReference>
<protein>
    <submittedName>
        <fullName evidence="1">Uncharacterized protein</fullName>
    </submittedName>
</protein>
<dbReference type="Proteomes" id="UP001163046">
    <property type="component" value="Unassembled WGS sequence"/>
</dbReference>
<proteinExistence type="predicted"/>
<organism evidence="1 2">
    <name type="scientific">Desmophyllum pertusum</name>
    <dbReference type="NCBI Taxonomy" id="174260"/>
    <lineage>
        <taxon>Eukaryota</taxon>
        <taxon>Metazoa</taxon>
        <taxon>Cnidaria</taxon>
        <taxon>Anthozoa</taxon>
        <taxon>Hexacorallia</taxon>
        <taxon>Scleractinia</taxon>
        <taxon>Caryophylliina</taxon>
        <taxon>Caryophylliidae</taxon>
        <taxon>Desmophyllum</taxon>
    </lineage>
</organism>
<comment type="caution">
    <text evidence="1">The sequence shown here is derived from an EMBL/GenBank/DDBJ whole genome shotgun (WGS) entry which is preliminary data.</text>
</comment>
<sequence>MRSLLSLLCTRNPRCVSTNFKAPQPSGKGVCELNDQGMAWTADKKDLEYEAGVIFTQYQNIERTYHYKSCLDIRAVIPDSLSGSYSIQPVPGGKVITVYCEMAIAGGGFTFVPRTAIRGIESQQLISPLFTNRTQVLMRIQKKDGAQPYTLVEQLPEYKQHLLGARVNNYDGYTSPKNSHMGDYLLLGILPQMLLE</sequence>
<reference evidence="1" key="1">
    <citation type="submission" date="2023-01" db="EMBL/GenBank/DDBJ databases">
        <title>Genome assembly of the deep-sea coral Lophelia pertusa.</title>
        <authorList>
            <person name="Herrera S."/>
            <person name="Cordes E."/>
        </authorList>
    </citation>
    <scope>NUCLEOTIDE SEQUENCE</scope>
    <source>
        <strain evidence="1">USNM1676648</strain>
        <tissue evidence="1">Polyp</tissue>
    </source>
</reference>
<dbReference type="InterPro" id="IPR036056">
    <property type="entry name" value="Fibrinogen-like_C"/>
</dbReference>
<name>A0A9X0CLK3_9CNID</name>
<dbReference type="SUPFAM" id="SSF56496">
    <property type="entry name" value="Fibrinogen C-terminal domain-like"/>
    <property type="match status" value="1"/>
</dbReference>
<evidence type="ECO:0000313" key="1">
    <source>
        <dbReference type="EMBL" id="KAJ7365067.1"/>
    </source>
</evidence>